<evidence type="ECO:0000313" key="3">
    <source>
        <dbReference type="EMBL" id="PZG33598.1"/>
    </source>
</evidence>
<dbReference type="EMBL" id="POUA01000295">
    <property type="protein sequence ID" value="PZG33598.1"/>
    <property type="molecule type" value="Genomic_DNA"/>
</dbReference>
<sequence>MLPYAAYLRVYEPLSAFPDSERHNWDAYAASPDRPRRAGALRAEQVESVRRLLGVPPLPAPAQESGNAYLRRVDDVLYVCPWQSRLRSWLAFSRFRGSTPVKLMDRFMPKAIVEQTADDFDRFKRDGGSEALRTNILTSTWHVPTPWLVLFDGAERWLVLDGAPPRPGTPKADAGHEQAGSPSSPTAAPPTSPTRTLIYVTSMAQARRRVARSLNVIRRHVGEVPTTADVEEVGRWLEEFHPHSLVELDYGGLVHLMDDDTLRTDQSVAELAAALTGLDTGQEELAFAMYQRVILRWKSIQVLESAN</sequence>
<evidence type="ECO:0000256" key="1">
    <source>
        <dbReference type="SAM" id="MobiDB-lite"/>
    </source>
</evidence>
<dbReference type="AlphaFoldDB" id="A0A2W2G9H5"/>
<dbReference type="Pfam" id="PF26312">
    <property type="entry name" value="DUF8083"/>
    <property type="match status" value="1"/>
</dbReference>
<accession>A0A2W2G9H5</accession>
<feature type="region of interest" description="Disordered" evidence="1">
    <location>
        <begin position="162"/>
        <end position="193"/>
    </location>
</feature>
<dbReference type="RefSeq" id="WP_111170536.1">
    <property type="nucleotide sequence ID" value="NZ_POUA01000295.1"/>
</dbReference>
<organism evidence="3 4">
    <name type="scientific">Spongiactinospora gelatinilytica</name>
    <dbReference type="NCBI Taxonomy" id="2666298"/>
    <lineage>
        <taxon>Bacteria</taxon>
        <taxon>Bacillati</taxon>
        <taxon>Actinomycetota</taxon>
        <taxon>Actinomycetes</taxon>
        <taxon>Streptosporangiales</taxon>
        <taxon>Streptosporangiaceae</taxon>
        <taxon>Spongiactinospora</taxon>
    </lineage>
</organism>
<proteinExistence type="predicted"/>
<name>A0A2W2G9H5_9ACTN</name>
<feature type="domain" description="DUF8083" evidence="2">
    <location>
        <begin position="4"/>
        <end position="304"/>
    </location>
</feature>
<evidence type="ECO:0000259" key="2">
    <source>
        <dbReference type="Pfam" id="PF26312"/>
    </source>
</evidence>
<gene>
    <name evidence="3" type="ORF">C1I98_28720</name>
</gene>
<evidence type="ECO:0000313" key="4">
    <source>
        <dbReference type="Proteomes" id="UP000248544"/>
    </source>
</evidence>
<protein>
    <recommendedName>
        <fullName evidence="2">DUF8083 domain-containing protein</fullName>
    </recommendedName>
</protein>
<comment type="caution">
    <text evidence="3">The sequence shown here is derived from an EMBL/GenBank/DDBJ whole genome shotgun (WGS) entry which is preliminary data.</text>
</comment>
<reference evidence="3 4" key="1">
    <citation type="submission" date="2018-01" db="EMBL/GenBank/DDBJ databases">
        <title>Draft genome sequence of Sphaerisporangium sp. 7K107.</title>
        <authorList>
            <person name="Sahin N."/>
            <person name="Saygin H."/>
            <person name="Ay H."/>
        </authorList>
    </citation>
    <scope>NUCLEOTIDE SEQUENCE [LARGE SCALE GENOMIC DNA]</scope>
    <source>
        <strain evidence="3 4">7K107</strain>
    </source>
</reference>
<keyword evidence="4" id="KW-1185">Reference proteome</keyword>
<dbReference type="Proteomes" id="UP000248544">
    <property type="component" value="Unassembled WGS sequence"/>
</dbReference>
<dbReference type="InterPro" id="IPR058396">
    <property type="entry name" value="DUF8083"/>
</dbReference>